<comment type="subcellular location">
    <subcellularLocation>
        <location evidence="1">Cell envelope</location>
    </subcellularLocation>
</comment>
<feature type="domain" description="Thioredoxin" evidence="5">
    <location>
        <begin position="38"/>
        <end position="182"/>
    </location>
</feature>
<dbReference type="InterPro" id="IPR013766">
    <property type="entry name" value="Thioredoxin_domain"/>
</dbReference>
<gene>
    <name evidence="6" type="primary">stoA</name>
    <name evidence="6" type="ORF">AW10_02613</name>
</gene>
<dbReference type="InterPro" id="IPR050553">
    <property type="entry name" value="Thioredoxin_ResA/DsbE_sf"/>
</dbReference>
<dbReference type="CDD" id="cd02966">
    <property type="entry name" value="TlpA_like_family"/>
    <property type="match status" value="1"/>
</dbReference>
<reference evidence="6 7" key="1">
    <citation type="submission" date="2014-02" db="EMBL/GenBank/DDBJ databases">
        <title>Expanding our view of genomic diversity in Candidatus Accumulibacter clades.</title>
        <authorList>
            <person name="Skennerton C.T."/>
            <person name="Barr J.J."/>
            <person name="Slater F.R."/>
            <person name="Bond P.L."/>
            <person name="Tyson G.W."/>
        </authorList>
    </citation>
    <scope>NUCLEOTIDE SEQUENCE [LARGE SCALE GENOMIC DNA]</scope>
    <source>
        <strain evidence="7">BA-92</strain>
    </source>
</reference>
<comment type="caution">
    <text evidence="6">The sequence shown here is derived from an EMBL/GenBank/DDBJ whole genome shotgun (WGS) entry which is preliminary data.</text>
</comment>
<evidence type="ECO:0000256" key="2">
    <source>
        <dbReference type="ARBA" id="ARBA00022748"/>
    </source>
</evidence>
<dbReference type="InterPro" id="IPR000866">
    <property type="entry name" value="AhpC/TSA"/>
</dbReference>
<dbReference type="PROSITE" id="PS51352">
    <property type="entry name" value="THIOREDOXIN_2"/>
    <property type="match status" value="1"/>
</dbReference>
<evidence type="ECO:0000256" key="4">
    <source>
        <dbReference type="ARBA" id="ARBA00023284"/>
    </source>
</evidence>
<dbReference type="InterPro" id="IPR036249">
    <property type="entry name" value="Thioredoxin-like_sf"/>
</dbReference>
<evidence type="ECO:0000259" key="5">
    <source>
        <dbReference type="PROSITE" id="PS51352"/>
    </source>
</evidence>
<evidence type="ECO:0000256" key="1">
    <source>
        <dbReference type="ARBA" id="ARBA00004196"/>
    </source>
</evidence>
<proteinExistence type="predicted"/>
<dbReference type="Gene3D" id="3.40.30.10">
    <property type="entry name" value="Glutaredoxin"/>
    <property type="match status" value="1"/>
</dbReference>
<keyword evidence="4" id="KW-0676">Redox-active center</keyword>
<dbReference type="InterPro" id="IPR017937">
    <property type="entry name" value="Thioredoxin_CS"/>
</dbReference>
<dbReference type="PANTHER" id="PTHR42852:SF6">
    <property type="entry name" value="THIOL:DISULFIDE INTERCHANGE PROTEIN DSBE"/>
    <property type="match status" value="1"/>
</dbReference>
<evidence type="ECO:0000256" key="3">
    <source>
        <dbReference type="ARBA" id="ARBA00023157"/>
    </source>
</evidence>
<dbReference type="GO" id="GO:0030313">
    <property type="term" value="C:cell envelope"/>
    <property type="evidence" value="ECO:0007669"/>
    <property type="project" value="UniProtKB-SubCell"/>
</dbReference>
<dbReference type="Proteomes" id="UP000021816">
    <property type="component" value="Unassembled WGS sequence"/>
</dbReference>
<dbReference type="PANTHER" id="PTHR42852">
    <property type="entry name" value="THIOL:DISULFIDE INTERCHANGE PROTEIN DSBE"/>
    <property type="match status" value="1"/>
</dbReference>
<organism evidence="6 7">
    <name type="scientific">Candidatus Accumulibacter appositus</name>
    <dbReference type="NCBI Taxonomy" id="1454003"/>
    <lineage>
        <taxon>Bacteria</taxon>
        <taxon>Pseudomonadati</taxon>
        <taxon>Pseudomonadota</taxon>
        <taxon>Betaproteobacteria</taxon>
        <taxon>Candidatus Accumulibacter</taxon>
    </lineage>
</organism>
<keyword evidence="2" id="KW-0201">Cytochrome c-type biogenesis</keyword>
<dbReference type="STRING" id="1454003.AW10_02613"/>
<dbReference type="PROSITE" id="PS00194">
    <property type="entry name" value="THIOREDOXIN_1"/>
    <property type="match status" value="1"/>
</dbReference>
<dbReference type="GO" id="GO:0016209">
    <property type="term" value="F:antioxidant activity"/>
    <property type="evidence" value="ECO:0007669"/>
    <property type="project" value="InterPro"/>
</dbReference>
<evidence type="ECO:0000313" key="6">
    <source>
        <dbReference type="EMBL" id="EXI78971.1"/>
    </source>
</evidence>
<dbReference type="AlphaFoldDB" id="A0A011NUH7"/>
<dbReference type="GO" id="GO:0017004">
    <property type="term" value="P:cytochrome complex assembly"/>
    <property type="evidence" value="ECO:0007669"/>
    <property type="project" value="UniProtKB-KW"/>
</dbReference>
<name>A0A011NUH7_9PROT</name>
<dbReference type="SUPFAM" id="SSF52833">
    <property type="entry name" value="Thioredoxin-like"/>
    <property type="match status" value="1"/>
</dbReference>
<evidence type="ECO:0000313" key="7">
    <source>
        <dbReference type="Proteomes" id="UP000021816"/>
    </source>
</evidence>
<dbReference type="EMBL" id="JEMX01000061">
    <property type="protein sequence ID" value="EXI78971.1"/>
    <property type="molecule type" value="Genomic_DNA"/>
</dbReference>
<dbReference type="GO" id="GO:0015036">
    <property type="term" value="F:disulfide oxidoreductase activity"/>
    <property type="evidence" value="ECO:0007669"/>
    <property type="project" value="UniProtKB-ARBA"/>
</dbReference>
<dbReference type="Pfam" id="PF00578">
    <property type="entry name" value="AhpC-TSA"/>
    <property type="match status" value="1"/>
</dbReference>
<dbReference type="PATRIC" id="fig|1454003.3.peg.2665"/>
<protein>
    <submittedName>
        <fullName evidence="6">Stage IV sporulation protein H</fullName>
    </submittedName>
</protein>
<sequence length="183" mass="19818">MSRGRGFLFGLFAAFVALLAAIYTAAQRSDSFQRAFAMLPADVVAHFFASTLDDESGVPQALSQWRGKTLVVNFWATWCPPCREEMPAFSRLQQAYAAKGVQFVGIALDSADSVQTFSERYPVSYPLLIGGAKGVELAGQFGNLTLSLPYTVVLDQEGAGRLLRLGPLAAEELDDFLRQLTGG</sequence>
<keyword evidence="3" id="KW-1015">Disulfide bond</keyword>
<accession>A0A011NUH7</accession>